<evidence type="ECO:0000313" key="2">
    <source>
        <dbReference type="EMBL" id="TLD91990.1"/>
    </source>
</evidence>
<evidence type="ECO:0000313" key="4">
    <source>
        <dbReference type="Proteomes" id="UP000477070"/>
    </source>
</evidence>
<sequence length="425" mass="49351">MYYEYKDVPPNELHTINGLILQIDKQTNLVKLTRRMNDNGEIGGGKYNEQHSKALLDAWELMKNAHKNYKPNYLDPNYYTGQQSNLTKFKEWQNLYLKEPPKGVIAPWTKKEKAYYESLKTKRERYKYLVIRSGIRSSVIDIPLDAIANIDEEGNMINEEYRELYEIVDENRGVNHISDGYLAMNEWNIAAGMLGDINGFRETNTGHGFTSRMYQVGVLYTQLGNMTEKAHYGYALFNEGQYASPLREAQVKSIVKKIKPDKFGMYPYIDEIIGVDWIMDFNVVDRAATDGKGNNLRIFGGKIQEGKLLDPRDPKSTEQTRREFNNQGFVLDRYDLEFSNDWTQEQVDLYLNIMLLEAKIMAVTPPQGYPNAPTYYIPEYLEGLYKEGKLDSKLDPRIPAIYRESFPAELRQKILDYAKIHNIKD</sequence>
<evidence type="ECO:0000313" key="1">
    <source>
        <dbReference type="EMBL" id="MWV69985.1"/>
    </source>
</evidence>
<reference evidence="2 3" key="1">
    <citation type="journal article" date="2014" name="Genome Announc.">
        <title>Draft genome sequences of eight enterohepatic helicobacter species isolated from both laboratory and wild rodents.</title>
        <authorList>
            <person name="Sheh A."/>
            <person name="Shen Z."/>
            <person name="Fox J.G."/>
        </authorList>
    </citation>
    <scope>NUCLEOTIDE SEQUENCE [LARGE SCALE GENOMIC DNA]</scope>
    <source>
        <strain evidence="2 3">MIT 97-6194</strain>
    </source>
</reference>
<reference evidence="2" key="3">
    <citation type="submission" date="2018-04" db="EMBL/GenBank/DDBJ databases">
        <authorList>
            <person name="Sheh A."/>
            <person name="Shen Z."/>
            <person name="Mannion A.J."/>
            <person name="Fox J.G."/>
        </authorList>
    </citation>
    <scope>NUCLEOTIDE SEQUENCE</scope>
    <source>
        <strain evidence="2">MIT 97-6194</strain>
    </source>
</reference>
<organism evidence="2 3">
    <name type="scientific">Helicobacter saguini</name>
    <dbReference type="NCBI Taxonomy" id="1548018"/>
    <lineage>
        <taxon>Bacteria</taxon>
        <taxon>Pseudomonadati</taxon>
        <taxon>Campylobacterota</taxon>
        <taxon>Epsilonproteobacteria</taxon>
        <taxon>Campylobacterales</taxon>
        <taxon>Helicobacteraceae</taxon>
        <taxon>Helicobacter</taxon>
    </lineage>
</organism>
<dbReference type="RefSeq" id="WP_118949302.1">
    <property type="nucleotide sequence ID" value="NZ_JRMP02000025.1"/>
</dbReference>
<dbReference type="AlphaFoldDB" id="A0A347VXB8"/>
<keyword evidence="3" id="KW-1185">Reference proteome</keyword>
<comment type="caution">
    <text evidence="2">The sequence shown here is derived from an EMBL/GenBank/DDBJ whole genome shotgun (WGS) entry which is preliminary data.</text>
</comment>
<evidence type="ECO:0000313" key="3">
    <source>
        <dbReference type="Proteomes" id="UP000029714"/>
    </source>
</evidence>
<protein>
    <submittedName>
        <fullName evidence="2">Uncharacterized protein</fullName>
    </submittedName>
</protein>
<dbReference type="EMBL" id="JRMP02000025">
    <property type="protein sequence ID" value="TLD91990.1"/>
    <property type="molecule type" value="Genomic_DNA"/>
</dbReference>
<name>A0A347VXB8_9HELI</name>
<dbReference type="Proteomes" id="UP000029714">
    <property type="component" value="Unassembled WGS sequence"/>
</dbReference>
<accession>A0A347VXB8</accession>
<gene>
    <name evidence="1" type="ORF">DCO61_08235</name>
    <name evidence="2" type="ORF">LS64_011055</name>
</gene>
<dbReference type="EMBL" id="QBIU01000001">
    <property type="protein sequence ID" value="MWV69985.1"/>
    <property type="molecule type" value="Genomic_DNA"/>
</dbReference>
<reference evidence="2 3" key="2">
    <citation type="journal article" date="2016" name="Infect. Immun.">
        <title>Helicobacter saguini, a Novel Helicobacter Isolated from Cotton-Top Tamarins with Ulcerative Colitis, Has Proinflammatory Properties and Induces Typhlocolitis and Dysplasia in Gnotobiotic IL-10-/- Mice.</title>
        <authorList>
            <person name="Shen Z."/>
            <person name="Mannion A."/>
            <person name="Whary M.T."/>
            <person name="Muthupalani S."/>
            <person name="Sheh A."/>
            <person name="Feng Y."/>
            <person name="Gong G."/>
            <person name="Vandamme P."/>
            <person name="Holcombe H.R."/>
            <person name="Paster B.J."/>
            <person name="Fox J.G."/>
        </authorList>
    </citation>
    <scope>NUCLEOTIDE SEQUENCE [LARGE SCALE GENOMIC DNA]</scope>
    <source>
        <strain evidence="2 3">MIT 97-6194</strain>
    </source>
</reference>
<dbReference type="Proteomes" id="UP000477070">
    <property type="component" value="Unassembled WGS sequence"/>
</dbReference>
<proteinExistence type="predicted"/>
<dbReference type="STRING" id="1548018.LS64_12855"/>
<dbReference type="OrthoDB" id="5324033at2"/>
<reference evidence="1 4" key="4">
    <citation type="submission" date="2019-12" db="EMBL/GenBank/DDBJ databases">
        <title>Multi-Generational Helicobacter saguini Isolates.</title>
        <authorList>
            <person name="Mannion A."/>
            <person name="Shen Z."/>
            <person name="Fox J.G."/>
        </authorList>
    </citation>
    <scope>NUCLEOTIDE SEQUENCE [LARGE SCALE GENOMIC DNA]</scope>
    <source>
        <strain evidence="1">16-048</strain>
        <strain evidence="4">16-048 (F4)</strain>
    </source>
</reference>